<evidence type="ECO:0000256" key="4">
    <source>
        <dbReference type="ARBA" id="ARBA00023163"/>
    </source>
</evidence>
<evidence type="ECO:0000259" key="6">
    <source>
        <dbReference type="PROSITE" id="PS50888"/>
    </source>
</evidence>
<protein>
    <submittedName>
        <fullName evidence="8">Uncharacterized protein</fullName>
    </submittedName>
</protein>
<dbReference type="PROSITE" id="PS50888">
    <property type="entry name" value="BHLH"/>
    <property type="match status" value="1"/>
</dbReference>
<keyword evidence="3" id="KW-0805">Transcription regulation</keyword>
<dbReference type="InterPro" id="IPR050370">
    <property type="entry name" value="HES_HEY"/>
</dbReference>
<name>A0AAV6GHA2_9TELE</name>
<dbReference type="Proteomes" id="UP000823561">
    <property type="component" value="Chromosome 10"/>
</dbReference>
<comment type="caution">
    <text evidence="8">The sequence shown here is derived from an EMBL/GenBank/DDBJ whole genome shotgun (WGS) entry which is preliminary data.</text>
</comment>
<dbReference type="InterPro" id="IPR036638">
    <property type="entry name" value="HLH_DNA-bd_sf"/>
</dbReference>
<evidence type="ECO:0000313" key="8">
    <source>
        <dbReference type="EMBL" id="KAG5274534.1"/>
    </source>
</evidence>
<keyword evidence="4" id="KW-0804">Transcription</keyword>
<dbReference type="GO" id="GO:0046983">
    <property type="term" value="F:protein dimerization activity"/>
    <property type="evidence" value="ECO:0007669"/>
    <property type="project" value="InterPro"/>
</dbReference>
<dbReference type="GO" id="GO:0005634">
    <property type="term" value="C:nucleus"/>
    <property type="evidence" value="ECO:0007669"/>
    <property type="project" value="UniProtKB-SubCell"/>
</dbReference>
<keyword evidence="5" id="KW-0539">Nucleus</keyword>
<dbReference type="PANTHER" id="PTHR10985">
    <property type="entry name" value="BASIC HELIX-LOOP-HELIX TRANSCRIPTION FACTOR, HES-RELATED"/>
    <property type="match status" value="1"/>
</dbReference>
<accession>A0AAV6GHA2</accession>
<evidence type="ECO:0000313" key="9">
    <source>
        <dbReference type="Proteomes" id="UP000823561"/>
    </source>
</evidence>
<dbReference type="Pfam" id="PF00010">
    <property type="entry name" value="HLH"/>
    <property type="match status" value="1"/>
</dbReference>
<dbReference type="InterPro" id="IPR011598">
    <property type="entry name" value="bHLH_dom"/>
</dbReference>
<dbReference type="PROSITE" id="PS51054">
    <property type="entry name" value="ORANGE"/>
    <property type="match status" value="1"/>
</dbReference>
<evidence type="ECO:0000259" key="7">
    <source>
        <dbReference type="PROSITE" id="PS51054"/>
    </source>
</evidence>
<reference evidence="8" key="1">
    <citation type="submission" date="2020-10" db="EMBL/GenBank/DDBJ databases">
        <title>Chromosome-scale genome assembly of the Allis shad, Alosa alosa.</title>
        <authorList>
            <person name="Margot Z."/>
            <person name="Christophe K."/>
            <person name="Cabau C."/>
            <person name="Louis A."/>
            <person name="Berthelot C."/>
            <person name="Parey E."/>
            <person name="Roest Crollius H."/>
            <person name="Montfort J."/>
            <person name="Robinson-Rechavi M."/>
            <person name="Bucao C."/>
            <person name="Bouchez O."/>
            <person name="Gislard M."/>
            <person name="Lluch J."/>
            <person name="Milhes M."/>
            <person name="Lampietro C."/>
            <person name="Lopez Roques C."/>
            <person name="Donnadieu C."/>
            <person name="Braasch I."/>
            <person name="Desvignes T."/>
            <person name="Postlethwait J."/>
            <person name="Bobe J."/>
            <person name="Guiguen Y."/>
        </authorList>
    </citation>
    <scope>NUCLEOTIDE SEQUENCE</scope>
    <source>
        <strain evidence="8">M-15738</strain>
        <tissue evidence="8">Blood</tissue>
    </source>
</reference>
<dbReference type="SUPFAM" id="SSF47459">
    <property type="entry name" value="HLH, helix-loop-helix DNA-binding domain"/>
    <property type="match status" value="1"/>
</dbReference>
<feature type="domain" description="Orange" evidence="7">
    <location>
        <begin position="90"/>
        <end position="122"/>
    </location>
</feature>
<evidence type="ECO:0000256" key="3">
    <source>
        <dbReference type="ARBA" id="ARBA00023015"/>
    </source>
</evidence>
<keyword evidence="2" id="KW-0678">Repressor</keyword>
<comment type="subcellular location">
    <subcellularLocation>
        <location evidence="1">Nucleus</location>
    </subcellularLocation>
</comment>
<feature type="domain" description="BHLH" evidence="6">
    <location>
        <begin position="17"/>
        <end position="73"/>
    </location>
</feature>
<gene>
    <name evidence="8" type="ORF">AALO_G00137370</name>
</gene>
<keyword evidence="9" id="KW-1185">Reference proteome</keyword>
<dbReference type="EMBL" id="JADWDJ010000010">
    <property type="protein sequence ID" value="KAG5274534.1"/>
    <property type="molecule type" value="Genomic_DNA"/>
</dbReference>
<dbReference type="Gene3D" id="4.10.280.10">
    <property type="entry name" value="Helix-loop-helix DNA-binding domain"/>
    <property type="match status" value="1"/>
</dbReference>
<dbReference type="GO" id="GO:0003677">
    <property type="term" value="F:DNA binding"/>
    <property type="evidence" value="ECO:0007669"/>
    <property type="project" value="InterPro"/>
</dbReference>
<dbReference type="InterPro" id="IPR003650">
    <property type="entry name" value="Orange_dom"/>
</dbReference>
<organism evidence="8 9">
    <name type="scientific">Alosa alosa</name>
    <name type="common">allis shad</name>
    <dbReference type="NCBI Taxonomy" id="278164"/>
    <lineage>
        <taxon>Eukaryota</taxon>
        <taxon>Metazoa</taxon>
        <taxon>Chordata</taxon>
        <taxon>Craniata</taxon>
        <taxon>Vertebrata</taxon>
        <taxon>Euteleostomi</taxon>
        <taxon>Actinopterygii</taxon>
        <taxon>Neopterygii</taxon>
        <taxon>Teleostei</taxon>
        <taxon>Clupei</taxon>
        <taxon>Clupeiformes</taxon>
        <taxon>Clupeoidei</taxon>
        <taxon>Clupeidae</taxon>
        <taxon>Alosa</taxon>
    </lineage>
</organism>
<dbReference type="AlphaFoldDB" id="A0AAV6GHA2"/>
<dbReference type="GO" id="GO:0006355">
    <property type="term" value="P:regulation of DNA-templated transcription"/>
    <property type="evidence" value="ECO:0007669"/>
    <property type="project" value="InterPro"/>
</dbReference>
<evidence type="ECO:0000256" key="2">
    <source>
        <dbReference type="ARBA" id="ARBA00022491"/>
    </source>
</evidence>
<evidence type="ECO:0000256" key="5">
    <source>
        <dbReference type="ARBA" id="ARBA00023242"/>
    </source>
</evidence>
<sequence length="180" mass="20416">MASLKICNLRTSSVKDQMKIKKPAVEKRRRDRINSSIEKLKLLLNSELKTHQPRSKLEKADILEKAVLYIKDSTRQRTSASPDTGPGKSYAEGYRRCLEETFCFFAGHTELKDSQAMPMKHYSTTPLGGSTGLSHALPSTSEVLYPSSKSSSTIKQPMWRPWCSERVTLRKNSRLSVFTF</sequence>
<evidence type="ECO:0000256" key="1">
    <source>
        <dbReference type="ARBA" id="ARBA00004123"/>
    </source>
</evidence>
<dbReference type="SMART" id="SM00353">
    <property type="entry name" value="HLH"/>
    <property type="match status" value="1"/>
</dbReference>
<proteinExistence type="predicted"/>